<accession>A0A382A7E3</accession>
<evidence type="ECO:0000313" key="1">
    <source>
        <dbReference type="EMBL" id="SVA97456.1"/>
    </source>
</evidence>
<gene>
    <name evidence="1" type="ORF">METZ01_LOCUS150310</name>
</gene>
<protein>
    <recommendedName>
        <fullName evidence="2">Peptidase M28 domain-containing protein</fullName>
    </recommendedName>
</protein>
<reference evidence="1" key="1">
    <citation type="submission" date="2018-05" db="EMBL/GenBank/DDBJ databases">
        <authorList>
            <person name="Lanie J.A."/>
            <person name="Ng W.-L."/>
            <person name="Kazmierczak K.M."/>
            <person name="Andrzejewski T.M."/>
            <person name="Davidsen T.M."/>
            <person name="Wayne K.J."/>
            <person name="Tettelin H."/>
            <person name="Glass J.I."/>
            <person name="Rusch D."/>
            <person name="Podicherti R."/>
            <person name="Tsui H.-C.T."/>
            <person name="Winkler M.E."/>
        </authorList>
    </citation>
    <scope>NUCLEOTIDE SEQUENCE</scope>
</reference>
<name>A0A382A7E3_9ZZZZ</name>
<evidence type="ECO:0008006" key="2">
    <source>
        <dbReference type="Google" id="ProtNLM"/>
    </source>
</evidence>
<dbReference type="AlphaFoldDB" id="A0A382A7E3"/>
<dbReference type="EMBL" id="UINC01024227">
    <property type="protein sequence ID" value="SVA97456.1"/>
    <property type="molecule type" value="Genomic_DNA"/>
</dbReference>
<proteinExistence type="predicted"/>
<feature type="non-terminal residue" evidence="1">
    <location>
        <position position="1"/>
    </location>
</feature>
<organism evidence="1">
    <name type="scientific">marine metagenome</name>
    <dbReference type="NCBI Taxonomy" id="408172"/>
    <lineage>
        <taxon>unclassified sequences</taxon>
        <taxon>metagenomes</taxon>
        <taxon>ecological metagenomes</taxon>
    </lineage>
</organism>
<sequence length="38" mass="4373">PYYHSREDTPDKICYDHMVRVVSGLSKVIGDFANKPFS</sequence>
<dbReference type="Gene3D" id="3.40.630.10">
    <property type="entry name" value="Zn peptidases"/>
    <property type="match status" value="1"/>
</dbReference>